<keyword evidence="2" id="KW-1185">Reference proteome</keyword>
<dbReference type="PANTHER" id="PTHR13627">
    <property type="entry name" value="FUKUTIN RELATED PROTEIN"/>
    <property type="match status" value="1"/>
</dbReference>
<accession>A0AAN9ABY2</accession>
<comment type="caution">
    <text evidence="1">The sequence shown here is derived from an EMBL/GenBank/DDBJ whole genome shotgun (WGS) entry which is preliminary data.</text>
</comment>
<dbReference type="EMBL" id="JAXCGZ010006257">
    <property type="protein sequence ID" value="KAK7079930.1"/>
    <property type="molecule type" value="Genomic_DNA"/>
</dbReference>
<dbReference type="InterPro" id="IPR029044">
    <property type="entry name" value="Nucleotide-diphossugar_trans"/>
</dbReference>
<evidence type="ECO:0000313" key="1">
    <source>
        <dbReference type="EMBL" id="KAK7079930.1"/>
    </source>
</evidence>
<gene>
    <name evidence="1" type="ORF">SK128_005623</name>
</gene>
<dbReference type="Proteomes" id="UP001381693">
    <property type="component" value="Unassembled WGS sequence"/>
</dbReference>
<proteinExistence type="predicted"/>
<dbReference type="InterPro" id="IPR052613">
    <property type="entry name" value="LicD_transferase"/>
</dbReference>
<dbReference type="SUPFAM" id="SSF53448">
    <property type="entry name" value="Nucleotide-diphospho-sugar transferases"/>
    <property type="match status" value="1"/>
</dbReference>
<name>A0AAN9ABY2_HALRR</name>
<organism evidence="1 2">
    <name type="scientific">Halocaridina rubra</name>
    <name type="common">Hawaiian red shrimp</name>
    <dbReference type="NCBI Taxonomy" id="373956"/>
    <lineage>
        <taxon>Eukaryota</taxon>
        <taxon>Metazoa</taxon>
        <taxon>Ecdysozoa</taxon>
        <taxon>Arthropoda</taxon>
        <taxon>Crustacea</taxon>
        <taxon>Multicrustacea</taxon>
        <taxon>Malacostraca</taxon>
        <taxon>Eumalacostraca</taxon>
        <taxon>Eucarida</taxon>
        <taxon>Decapoda</taxon>
        <taxon>Pleocyemata</taxon>
        <taxon>Caridea</taxon>
        <taxon>Atyoidea</taxon>
        <taxon>Atyidae</taxon>
        <taxon>Halocaridina</taxon>
    </lineage>
</organism>
<protein>
    <submittedName>
        <fullName evidence="1">Uncharacterized protein</fullName>
    </submittedName>
</protein>
<sequence>MALLHRHRTALLLLALLLMTSYNVFIYFFTAYPFNVPRTYAVDPIPTRRDLARKVMKIQREIVAESGANKDIDAVWAKELLAVAAELDPRVTYDREEDKQHKSRTLKDTRPSQKYFNVCPEEYKGRDYDLEHEHNFLELPCNARKFADVMTVIIPAVRWNYQRKKSLINNIKEVHNVTIIVLTFGNLEKSLVEEGVRVHCFDIDTPESRALNTIIPTIKTPYVFIASFLTDFNYNSSLKRLVRALDDNNKVNVASGAYRNIHGHWHHGCLQSVAENYELEYFRGYEHSKNECMYCDDVLGPFVARTEFLKTVDFTEMMTGSVMYRDWFLNVRLTRNLVMSCPDVMFFVEAEPYLNRTDWYEIANKWSFEHIKSYDGNIYEFTCEDAQISCVNIMKTVSSFLVPPCCREQIRRELSYVEDCAKEIGVHYELQAGSLLGAVKMDGMLPWDFDTDVISDCNEKDIWMSKGHECLSRNGCKLKDVYGNYWMSSCELSTVDINCRHNRTANMADKMKISPTLVEFGGRLTRVPVNPGLIVRNYYGPDYLKHAVHWRYSSNSFIPFDDGSGQIPGLWSTCTVPAFHSCIDHFPVDGNLKFKNSRCRFP</sequence>
<dbReference type="PANTHER" id="PTHR13627:SF34">
    <property type="entry name" value="RIBITOL-5-PHOSPHATE TRANSFERASE"/>
    <property type="match status" value="1"/>
</dbReference>
<evidence type="ECO:0000313" key="2">
    <source>
        <dbReference type="Proteomes" id="UP001381693"/>
    </source>
</evidence>
<reference evidence="1 2" key="1">
    <citation type="submission" date="2023-11" db="EMBL/GenBank/DDBJ databases">
        <title>Halocaridina rubra genome assembly.</title>
        <authorList>
            <person name="Smith C."/>
        </authorList>
    </citation>
    <scope>NUCLEOTIDE SEQUENCE [LARGE SCALE GENOMIC DNA]</scope>
    <source>
        <strain evidence="1">EP-1</strain>
        <tissue evidence="1">Whole</tissue>
    </source>
</reference>
<dbReference type="AlphaFoldDB" id="A0AAN9ABY2"/>